<comment type="caution">
    <text evidence="1">The sequence shown here is derived from an EMBL/GenBank/DDBJ whole genome shotgun (WGS) entry which is preliminary data.</text>
</comment>
<dbReference type="PANTHER" id="PTHR40733">
    <property type="entry name" value="ZINC-RIBBON RNA-BINDING PROTEIN INVOLVED IN TRANSLATION-RELATED"/>
    <property type="match status" value="1"/>
</dbReference>
<dbReference type="InterPro" id="IPR044720">
    <property type="entry name" value="HVO_2753-like"/>
</dbReference>
<sequence length="54" mass="6110">MTARDRCTSCNATLAETGCTRFPCPECEHEIQRCYRCREQSIAYTCPNCGFQGP</sequence>
<dbReference type="RefSeq" id="WP_074176022.1">
    <property type="nucleotide sequence ID" value="NZ_DAIMMY010000026.1"/>
</dbReference>
<dbReference type="Pfam" id="PF07754">
    <property type="entry name" value="HVO_2753_ZBP"/>
    <property type="match status" value="1"/>
</dbReference>
<reference evidence="1" key="1">
    <citation type="submission" date="2020-05" db="EMBL/GenBank/DDBJ databases">
        <title>The first insight into the ecology of ammonia-tolerant syntrophic propionate oxidizing bacteria.</title>
        <authorList>
            <person name="Singh A."/>
            <person name="Schnurer A."/>
            <person name="Westerholm M."/>
        </authorList>
    </citation>
    <scope>NUCLEOTIDE SEQUENCE</scope>
    <source>
        <strain evidence="1">MAG54</strain>
    </source>
</reference>
<organism evidence="1 2">
    <name type="scientific">Methanoculleus bourgensis</name>
    <dbReference type="NCBI Taxonomy" id="83986"/>
    <lineage>
        <taxon>Archaea</taxon>
        <taxon>Methanobacteriati</taxon>
        <taxon>Methanobacteriota</taxon>
        <taxon>Stenosarchaea group</taxon>
        <taxon>Methanomicrobia</taxon>
        <taxon>Methanomicrobiales</taxon>
        <taxon>Methanomicrobiaceae</taxon>
        <taxon>Methanoculleus</taxon>
    </lineage>
</organism>
<accession>A0A7K4C3E1</accession>
<proteinExistence type="predicted"/>
<evidence type="ECO:0000313" key="1">
    <source>
        <dbReference type="EMBL" id="NQS78751.1"/>
    </source>
</evidence>
<dbReference type="AlphaFoldDB" id="A0A7K4C3E1"/>
<dbReference type="EMBL" id="JABMJE010000137">
    <property type="protein sequence ID" value="NQS78751.1"/>
    <property type="molecule type" value="Genomic_DNA"/>
</dbReference>
<evidence type="ECO:0000313" key="2">
    <source>
        <dbReference type="Proteomes" id="UP000737555"/>
    </source>
</evidence>
<name>A0A7K4C3E1_9EURY</name>
<dbReference type="InterPro" id="IPR011668">
    <property type="entry name" value="HVO_2753-like_ZBP"/>
</dbReference>
<protein>
    <submittedName>
        <fullName evidence="1">DUF1610 domain-containing protein</fullName>
    </submittedName>
</protein>
<dbReference type="NCBIfam" id="NF011481">
    <property type="entry name" value="PRK14890.1"/>
    <property type="match status" value="1"/>
</dbReference>
<gene>
    <name evidence="1" type="ORF">HQQ74_08645</name>
</gene>
<dbReference type="Proteomes" id="UP000737555">
    <property type="component" value="Unassembled WGS sequence"/>
</dbReference>
<dbReference type="PANTHER" id="PTHR40733:SF1">
    <property type="entry name" value="SMALL ZINC FINGER PROTEIN HVO-2753-LIKE ZINC-BINDING POCKET DOMAIN-CONTAINING PROTEIN"/>
    <property type="match status" value="1"/>
</dbReference>